<dbReference type="InterPro" id="IPR051315">
    <property type="entry name" value="Bact_Chemotaxis_CheA"/>
</dbReference>
<reference evidence="16 17" key="1">
    <citation type="submission" date="2019-08" db="EMBL/GenBank/DDBJ databases">
        <title>In-depth cultivation of the pig gut microbiome towards novel bacterial diversity and tailored functional studies.</title>
        <authorList>
            <person name="Wylensek D."/>
            <person name="Hitch T.C.A."/>
            <person name="Clavel T."/>
        </authorList>
    </citation>
    <scope>NUCLEOTIDE SEQUENCE [LARGE SCALE GENOMIC DNA]</scope>
    <source>
        <strain evidence="16 17">WCA-693-APC-5D-A</strain>
    </source>
</reference>
<dbReference type="Pfam" id="PF01584">
    <property type="entry name" value="CheW"/>
    <property type="match status" value="1"/>
</dbReference>
<keyword evidence="5 11" id="KW-0597">Phosphoprotein</keyword>
<dbReference type="InterPro" id="IPR003594">
    <property type="entry name" value="HATPase_dom"/>
</dbReference>
<evidence type="ECO:0000259" key="15">
    <source>
        <dbReference type="PROSITE" id="PS50894"/>
    </source>
</evidence>
<dbReference type="GO" id="GO:0000155">
    <property type="term" value="F:phosphorelay sensor kinase activity"/>
    <property type="evidence" value="ECO:0007669"/>
    <property type="project" value="InterPro"/>
</dbReference>
<evidence type="ECO:0000256" key="6">
    <source>
        <dbReference type="ARBA" id="ARBA00022679"/>
    </source>
</evidence>
<evidence type="ECO:0000256" key="3">
    <source>
        <dbReference type="ARBA" id="ARBA00021495"/>
    </source>
</evidence>
<dbReference type="PANTHER" id="PTHR43395:SF1">
    <property type="entry name" value="CHEMOTAXIS PROTEIN CHEA"/>
    <property type="match status" value="1"/>
</dbReference>
<evidence type="ECO:0000259" key="13">
    <source>
        <dbReference type="PROSITE" id="PS50109"/>
    </source>
</evidence>
<keyword evidence="7" id="KW-0547">Nucleotide-binding</keyword>
<dbReference type="Gene3D" id="2.30.30.40">
    <property type="entry name" value="SH3 Domains"/>
    <property type="match status" value="1"/>
</dbReference>
<evidence type="ECO:0000256" key="10">
    <source>
        <dbReference type="ARBA" id="ARBA00023012"/>
    </source>
</evidence>
<proteinExistence type="predicted"/>
<dbReference type="InterPro" id="IPR008207">
    <property type="entry name" value="Sig_transdc_His_kin_Hpt_dom"/>
</dbReference>
<dbReference type="Pfam" id="PF02895">
    <property type="entry name" value="H-kinase_dim"/>
    <property type="match status" value="1"/>
</dbReference>
<dbReference type="AlphaFoldDB" id="A0A6I2UB59"/>
<feature type="domain" description="CheW-like" evidence="14">
    <location>
        <begin position="563"/>
        <end position="694"/>
    </location>
</feature>
<dbReference type="Gene3D" id="1.20.120.160">
    <property type="entry name" value="HPT domain"/>
    <property type="match status" value="1"/>
</dbReference>
<dbReference type="InterPro" id="IPR036097">
    <property type="entry name" value="HisK_dim/P_sf"/>
</dbReference>
<dbReference type="PROSITE" id="PS50109">
    <property type="entry name" value="HIS_KIN"/>
    <property type="match status" value="1"/>
</dbReference>
<dbReference type="InterPro" id="IPR037052">
    <property type="entry name" value="CheA-like_P2_sf"/>
</dbReference>
<keyword evidence="4" id="KW-0145">Chemotaxis</keyword>
<dbReference type="CDD" id="cd00731">
    <property type="entry name" value="CheA_reg"/>
    <property type="match status" value="1"/>
</dbReference>
<dbReference type="InterPro" id="IPR036061">
    <property type="entry name" value="CheW-like_dom_sf"/>
</dbReference>
<evidence type="ECO:0000256" key="9">
    <source>
        <dbReference type="ARBA" id="ARBA00022840"/>
    </source>
</evidence>
<name>A0A6I2UB59_9FIRM</name>
<keyword evidence="9" id="KW-0067">ATP-binding</keyword>
<dbReference type="EC" id="2.7.13.3" evidence="2"/>
<evidence type="ECO:0000256" key="12">
    <source>
        <dbReference type="SAM" id="MobiDB-lite"/>
    </source>
</evidence>
<dbReference type="InterPro" id="IPR037006">
    <property type="entry name" value="CheA-like_homodim_sf"/>
</dbReference>
<dbReference type="InterPro" id="IPR005467">
    <property type="entry name" value="His_kinase_dom"/>
</dbReference>
<dbReference type="SMART" id="SM00387">
    <property type="entry name" value="HATPase_c"/>
    <property type="match status" value="1"/>
</dbReference>
<sequence>METNQYMEMFLDESREHLQSLNDGLLSLENDPEDLSVLNEIFRNAHTLKGMSATMGYTKTAELTHDMENLLDMLRKEQLKVSSEIIDVIFKCVDSLQEMVENIGNGESEDLVDVSDLVRMVNAIAKGESVQQEGPEADGGAAAAPAAASGMPEGCELNDTDMLVIKEAKNSGLIPYWVHVEIADTCLLKSARSYMVMNVLDELGDVIKSIPPAQDLEQEKFDHSFDVCLVTDADAKKVEDGVTAISEICGVKVTEINLEEAPKEAPAPAAAPKPAAQAAAPAAAPKAAAPAAKPAAKAPANNAKHDKKAHVAGQSVRVDIEKLDTLMNLVGELVTNKVRLEQIGMTHRLTELTETLEQMDRVTTDLQSVVMKVRMVPVSQVFNRFPRMVRDLAKELNKDINLTIEGEDTELDRTVIDEIGDPLMHLLRNSLDHGVEHPDEREAKGKPRTGEVGLIARHEGNNVVIMVTDDGSGINADKIRNKAVEKGMISRDEADALPDADAVRLIFLPGFSTAEQITDVSGRGVGMDVVRSKIESLGGHVDVETKIDEGSVFKIKLPLTLAIIQAMLVKVQDEMYAIPLGSIDSTINITPDDIKTVQNKEVIVIRGQIIPITRLNEVLSVPRGKEATDEDDIFVVVVHVGDHKIGIVVDNLIGQQEIVIKTLGKLLSGLKMLAGATILGDGHVAMILDVSALM</sequence>
<feature type="region of interest" description="Disordered" evidence="12">
    <location>
        <begin position="264"/>
        <end position="311"/>
    </location>
</feature>
<feature type="compositionally biased region" description="Low complexity" evidence="12">
    <location>
        <begin position="264"/>
        <end position="302"/>
    </location>
</feature>
<evidence type="ECO:0000256" key="8">
    <source>
        <dbReference type="ARBA" id="ARBA00022777"/>
    </source>
</evidence>
<feature type="domain" description="Histidine kinase" evidence="13">
    <location>
        <begin position="348"/>
        <end position="561"/>
    </location>
</feature>
<dbReference type="InterPro" id="IPR035891">
    <property type="entry name" value="CheY-binding_CheA"/>
</dbReference>
<evidence type="ECO:0000313" key="17">
    <source>
        <dbReference type="Proteomes" id="UP000433181"/>
    </source>
</evidence>
<dbReference type="FunFam" id="3.30.565.10:FF:000016">
    <property type="entry name" value="Chemotaxis protein CheA, putative"/>
    <property type="match status" value="1"/>
</dbReference>
<feature type="region of interest" description="Disordered" evidence="12">
    <location>
        <begin position="129"/>
        <end position="149"/>
    </location>
</feature>
<keyword evidence="10" id="KW-0902">Two-component regulatory system</keyword>
<dbReference type="Gene3D" id="3.30.565.10">
    <property type="entry name" value="Histidine kinase-like ATPase, C-terminal domain"/>
    <property type="match status" value="1"/>
</dbReference>
<dbReference type="SMART" id="SM00260">
    <property type="entry name" value="CheW"/>
    <property type="match status" value="1"/>
</dbReference>
<dbReference type="Pfam" id="PF02518">
    <property type="entry name" value="HATPase_c"/>
    <property type="match status" value="1"/>
</dbReference>
<evidence type="ECO:0000256" key="4">
    <source>
        <dbReference type="ARBA" id="ARBA00022500"/>
    </source>
</evidence>
<protein>
    <recommendedName>
        <fullName evidence="3">Chemotaxis protein CheA</fullName>
        <ecNumber evidence="2">2.7.13.3</ecNumber>
    </recommendedName>
</protein>
<keyword evidence="17" id="KW-1185">Reference proteome</keyword>
<comment type="caution">
    <text evidence="16">The sequence shown here is derived from an EMBL/GenBank/DDBJ whole genome shotgun (WGS) entry which is preliminary data.</text>
</comment>
<keyword evidence="6" id="KW-0808">Transferase</keyword>
<comment type="catalytic activity">
    <reaction evidence="1">
        <text>ATP + protein L-histidine = ADP + protein N-phospho-L-histidine.</text>
        <dbReference type="EC" id="2.7.13.3"/>
    </reaction>
</comment>
<dbReference type="PRINTS" id="PR00344">
    <property type="entry name" value="BCTRLSENSOR"/>
</dbReference>
<dbReference type="InterPro" id="IPR010808">
    <property type="entry name" value="CheA_P2-bd"/>
</dbReference>
<dbReference type="PROSITE" id="PS50894">
    <property type="entry name" value="HPT"/>
    <property type="match status" value="1"/>
</dbReference>
<dbReference type="RefSeq" id="WP_154406935.1">
    <property type="nucleotide sequence ID" value="NZ_JAQXJM010000011.1"/>
</dbReference>
<dbReference type="SMART" id="SM00073">
    <property type="entry name" value="HPT"/>
    <property type="match status" value="1"/>
</dbReference>
<dbReference type="FunFam" id="2.30.30.40:FF:000048">
    <property type="entry name" value="Chemotaxis protein CheA, putative"/>
    <property type="match status" value="1"/>
</dbReference>
<dbReference type="Gene3D" id="3.30.70.1110">
    <property type="entry name" value="Histidine kinase CheA-like, P2 response regulator-binding domain"/>
    <property type="match status" value="1"/>
</dbReference>
<dbReference type="SUPFAM" id="SSF47384">
    <property type="entry name" value="Homodimeric domain of signal transducing histidine kinase"/>
    <property type="match status" value="1"/>
</dbReference>
<evidence type="ECO:0000256" key="7">
    <source>
        <dbReference type="ARBA" id="ARBA00022741"/>
    </source>
</evidence>
<dbReference type="SUPFAM" id="SSF55874">
    <property type="entry name" value="ATPase domain of HSP90 chaperone/DNA topoisomerase II/histidine kinase"/>
    <property type="match status" value="1"/>
</dbReference>
<evidence type="ECO:0000313" key="16">
    <source>
        <dbReference type="EMBL" id="MSU08768.1"/>
    </source>
</evidence>
<dbReference type="InterPro" id="IPR036890">
    <property type="entry name" value="HATPase_C_sf"/>
</dbReference>
<dbReference type="GO" id="GO:0005524">
    <property type="term" value="F:ATP binding"/>
    <property type="evidence" value="ECO:0007669"/>
    <property type="project" value="UniProtKB-KW"/>
</dbReference>
<dbReference type="EMBL" id="VUNR01000012">
    <property type="protein sequence ID" value="MSU08768.1"/>
    <property type="molecule type" value="Genomic_DNA"/>
</dbReference>
<dbReference type="SMART" id="SM01231">
    <property type="entry name" value="H-kinase_dim"/>
    <property type="match status" value="1"/>
</dbReference>
<evidence type="ECO:0000256" key="2">
    <source>
        <dbReference type="ARBA" id="ARBA00012438"/>
    </source>
</evidence>
<dbReference type="Pfam" id="PF01627">
    <property type="entry name" value="Hpt"/>
    <property type="match status" value="1"/>
</dbReference>
<dbReference type="Gene3D" id="1.10.287.560">
    <property type="entry name" value="Histidine kinase CheA-like, homodimeric domain"/>
    <property type="match status" value="1"/>
</dbReference>
<dbReference type="InterPro" id="IPR036641">
    <property type="entry name" value="HPT_dom_sf"/>
</dbReference>
<dbReference type="CDD" id="cd16916">
    <property type="entry name" value="HATPase_CheA-like"/>
    <property type="match status" value="1"/>
</dbReference>
<organism evidence="16 17">
    <name type="scientific">Anaerovibrio slackiae</name>
    <dbReference type="NCBI Taxonomy" id="2652309"/>
    <lineage>
        <taxon>Bacteria</taxon>
        <taxon>Bacillati</taxon>
        <taxon>Bacillota</taxon>
        <taxon>Negativicutes</taxon>
        <taxon>Selenomonadales</taxon>
        <taxon>Selenomonadaceae</taxon>
        <taxon>Anaerovibrio</taxon>
    </lineage>
</organism>
<dbReference type="SUPFAM" id="SSF55052">
    <property type="entry name" value="CheY-binding domain of CheA"/>
    <property type="match status" value="1"/>
</dbReference>
<dbReference type="InterPro" id="IPR004105">
    <property type="entry name" value="CheA-like_dim"/>
</dbReference>
<dbReference type="PANTHER" id="PTHR43395">
    <property type="entry name" value="SENSOR HISTIDINE KINASE CHEA"/>
    <property type="match status" value="1"/>
</dbReference>
<dbReference type="SUPFAM" id="SSF50341">
    <property type="entry name" value="CheW-like"/>
    <property type="match status" value="1"/>
</dbReference>
<feature type="compositionally biased region" description="Low complexity" evidence="12">
    <location>
        <begin position="138"/>
        <end position="149"/>
    </location>
</feature>
<dbReference type="GO" id="GO:0006935">
    <property type="term" value="P:chemotaxis"/>
    <property type="evidence" value="ECO:0007669"/>
    <property type="project" value="UniProtKB-KW"/>
</dbReference>
<dbReference type="InterPro" id="IPR004358">
    <property type="entry name" value="Sig_transdc_His_kin-like_C"/>
</dbReference>
<feature type="domain" description="HPt" evidence="15">
    <location>
        <begin position="1"/>
        <end position="103"/>
    </location>
</feature>
<dbReference type="GO" id="GO:0005737">
    <property type="term" value="C:cytoplasm"/>
    <property type="evidence" value="ECO:0007669"/>
    <property type="project" value="InterPro"/>
</dbReference>
<dbReference type="Pfam" id="PF07194">
    <property type="entry name" value="P2"/>
    <property type="match status" value="1"/>
</dbReference>
<evidence type="ECO:0000256" key="5">
    <source>
        <dbReference type="ARBA" id="ARBA00022553"/>
    </source>
</evidence>
<dbReference type="GeneID" id="96778700"/>
<keyword evidence="8" id="KW-0418">Kinase</keyword>
<accession>A0A6I2UB59</accession>
<evidence type="ECO:0000256" key="1">
    <source>
        <dbReference type="ARBA" id="ARBA00000085"/>
    </source>
</evidence>
<dbReference type="Proteomes" id="UP000433181">
    <property type="component" value="Unassembled WGS sequence"/>
</dbReference>
<dbReference type="SUPFAM" id="SSF47226">
    <property type="entry name" value="Histidine-containing phosphotransfer domain, HPT domain"/>
    <property type="match status" value="1"/>
</dbReference>
<evidence type="ECO:0000256" key="11">
    <source>
        <dbReference type="PROSITE-ProRule" id="PRU00110"/>
    </source>
</evidence>
<evidence type="ECO:0000259" key="14">
    <source>
        <dbReference type="PROSITE" id="PS50851"/>
    </source>
</evidence>
<feature type="modified residue" description="Phosphohistidine" evidence="11">
    <location>
        <position position="46"/>
    </location>
</feature>
<dbReference type="CDD" id="cd00088">
    <property type="entry name" value="HPT"/>
    <property type="match status" value="1"/>
</dbReference>
<dbReference type="InterPro" id="IPR002545">
    <property type="entry name" value="CheW-lke_dom"/>
</dbReference>
<dbReference type="PROSITE" id="PS50851">
    <property type="entry name" value="CHEW"/>
    <property type="match status" value="1"/>
</dbReference>
<gene>
    <name evidence="16" type="ORF">FYJ84_07205</name>
</gene>